<accession>A0A3N4JJ24</accession>
<dbReference type="EMBL" id="ML120409">
    <property type="protein sequence ID" value="RPA96978.1"/>
    <property type="molecule type" value="Genomic_DNA"/>
</dbReference>
<dbReference type="Proteomes" id="UP000276215">
    <property type="component" value="Unassembled WGS sequence"/>
</dbReference>
<reference evidence="1 2" key="1">
    <citation type="journal article" date="2018" name="Nat. Ecol. Evol.">
        <title>Pezizomycetes genomes reveal the molecular basis of ectomycorrhizal truffle lifestyle.</title>
        <authorList>
            <person name="Murat C."/>
            <person name="Payen T."/>
            <person name="Noel B."/>
            <person name="Kuo A."/>
            <person name="Morin E."/>
            <person name="Chen J."/>
            <person name="Kohler A."/>
            <person name="Krizsan K."/>
            <person name="Balestrini R."/>
            <person name="Da Silva C."/>
            <person name="Montanini B."/>
            <person name="Hainaut M."/>
            <person name="Levati E."/>
            <person name="Barry K.W."/>
            <person name="Belfiori B."/>
            <person name="Cichocki N."/>
            <person name="Clum A."/>
            <person name="Dockter R.B."/>
            <person name="Fauchery L."/>
            <person name="Guy J."/>
            <person name="Iotti M."/>
            <person name="Le Tacon F."/>
            <person name="Lindquist E.A."/>
            <person name="Lipzen A."/>
            <person name="Malagnac F."/>
            <person name="Mello A."/>
            <person name="Molinier V."/>
            <person name="Miyauchi S."/>
            <person name="Poulain J."/>
            <person name="Riccioni C."/>
            <person name="Rubini A."/>
            <person name="Sitrit Y."/>
            <person name="Splivallo R."/>
            <person name="Traeger S."/>
            <person name="Wang M."/>
            <person name="Zifcakova L."/>
            <person name="Wipf D."/>
            <person name="Zambonelli A."/>
            <person name="Paolocci F."/>
            <person name="Nowrousian M."/>
            <person name="Ottonello S."/>
            <person name="Baldrian P."/>
            <person name="Spatafora J.W."/>
            <person name="Henrissat B."/>
            <person name="Nagy L.G."/>
            <person name="Aury J.M."/>
            <person name="Wincker P."/>
            <person name="Grigoriev I.V."/>
            <person name="Bonfante P."/>
            <person name="Martin F.M."/>
        </authorList>
    </citation>
    <scope>NUCLEOTIDE SEQUENCE [LARGE SCALE GENOMIC DNA]</scope>
    <source>
        <strain evidence="1 2">120613-1</strain>
    </source>
</reference>
<dbReference type="AlphaFoldDB" id="A0A3N4JJ24"/>
<evidence type="ECO:0000313" key="1">
    <source>
        <dbReference type="EMBL" id="RPA96978.1"/>
    </source>
</evidence>
<dbReference type="OrthoDB" id="5401177at2759"/>
<proteinExistence type="predicted"/>
<evidence type="ECO:0000313" key="2">
    <source>
        <dbReference type="Proteomes" id="UP000276215"/>
    </source>
</evidence>
<protein>
    <recommendedName>
        <fullName evidence="3">DDE Tnp4 domain-containing protein</fullName>
    </recommendedName>
</protein>
<evidence type="ECO:0008006" key="3">
    <source>
        <dbReference type="Google" id="ProtNLM"/>
    </source>
</evidence>
<organism evidence="1 2">
    <name type="scientific">Choiromyces venosus 120613-1</name>
    <dbReference type="NCBI Taxonomy" id="1336337"/>
    <lineage>
        <taxon>Eukaryota</taxon>
        <taxon>Fungi</taxon>
        <taxon>Dikarya</taxon>
        <taxon>Ascomycota</taxon>
        <taxon>Pezizomycotina</taxon>
        <taxon>Pezizomycetes</taxon>
        <taxon>Pezizales</taxon>
        <taxon>Tuberaceae</taxon>
        <taxon>Choiromyces</taxon>
    </lineage>
</organism>
<sequence>MYCIAIKEKKVLLGSYWKFINCTLRQIAQPLYGEEFVYNRWKRKHYLKYQAIVASNSIFTHLYKLIEGCIHDSTV</sequence>
<keyword evidence="2" id="KW-1185">Reference proteome</keyword>
<gene>
    <name evidence="1" type="ORF">L873DRAFT_1692696</name>
</gene>
<name>A0A3N4JJ24_9PEZI</name>